<reference evidence="1 2" key="1">
    <citation type="submission" date="2018-05" db="EMBL/GenBank/DDBJ databases">
        <title>Nocardioides silvaticus genome.</title>
        <authorList>
            <person name="Li C."/>
            <person name="Wang G."/>
        </authorList>
    </citation>
    <scope>NUCLEOTIDE SEQUENCE [LARGE SCALE GENOMIC DNA]</scope>
    <source>
        <strain evidence="1 2">CCTCC AB 2018079</strain>
    </source>
</reference>
<gene>
    <name evidence="1" type="ORF">DJ010_06135</name>
</gene>
<accession>A0A316TNA9</accession>
<dbReference type="Proteomes" id="UP000245507">
    <property type="component" value="Unassembled WGS sequence"/>
</dbReference>
<proteinExistence type="predicted"/>
<name>A0A316TNA9_9ACTN</name>
<comment type="caution">
    <text evidence="1">The sequence shown here is derived from an EMBL/GenBank/DDBJ whole genome shotgun (WGS) entry which is preliminary data.</text>
</comment>
<keyword evidence="2" id="KW-1185">Reference proteome</keyword>
<sequence length="263" mass="27022">MVALVVVVALRGEGGDDPARDPFVSPVARAAPDCGGGDLVADDEEPAVAGETTYLTATLRLAPGVEPCTVRRFPGVVVLDQGVPADVATVLDERLGEPQELVVLPDQPVLVTLGWSVGRYCEGVDNDGIILRVAADLELEVPGFGPTSCPAGGAATPPVRVGPYTYVDPRSTNGTVVGVVVLVGGPGLGTGEFVTRGRLELDGPDDYGAAVGPDGDFELEVPAGVYQVRVSTPQWHAGRPYDGGTLSVAAGELNQLNVILPAH</sequence>
<dbReference type="AlphaFoldDB" id="A0A316TNA9"/>
<protein>
    <submittedName>
        <fullName evidence="1">Uncharacterized protein</fullName>
    </submittedName>
</protein>
<evidence type="ECO:0000313" key="1">
    <source>
        <dbReference type="EMBL" id="PWN03664.1"/>
    </source>
</evidence>
<dbReference type="EMBL" id="QGDD01000002">
    <property type="protein sequence ID" value="PWN03664.1"/>
    <property type="molecule type" value="Genomic_DNA"/>
</dbReference>
<evidence type="ECO:0000313" key="2">
    <source>
        <dbReference type="Proteomes" id="UP000245507"/>
    </source>
</evidence>
<organism evidence="1 2">
    <name type="scientific">Nocardioides silvaticus</name>
    <dbReference type="NCBI Taxonomy" id="2201891"/>
    <lineage>
        <taxon>Bacteria</taxon>
        <taxon>Bacillati</taxon>
        <taxon>Actinomycetota</taxon>
        <taxon>Actinomycetes</taxon>
        <taxon>Propionibacteriales</taxon>
        <taxon>Nocardioidaceae</taxon>
        <taxon>Nocardioides</taxon>
    </lineage>
</organism>